<dbReference type="InterPro" id="IPR020459">
    <property type="entry name" value="AMP-binding"/>
</dbReference>
<dbReference type="Pfam" id="PF00501">
    <property type="entry name" value="AMP-binding"/>
    <property type="match status" value="3"/>
</dbReference>
<dbReference type="SMART" id="SM01294">
    <property type="entry name" value="PKS_PP_betabranch"/>
    <property type="match status" value="1"/>
</dbReference>
<dbReference type="EMBL" id="CP071090">
    <property type="protein sequence ID" value="QSQ25697.1"/>
    <property type="molecule type" value="Genomic_DNA"/>
</dbReference>
<dbReference type="SMART" id="SM00823">
    <property type="entry name" value="PKS_PP"/>
    <property type="match status" value="2"/>
</dbReference>
<dbReference type="PANTHER" id="PTHR45527:SF1">
    <property type="entry name" value="FATTY ACID SYNTHASE"/>
    <property type="match status" value="1"/>
</dbReference>
<dbReference type="SUPFAM" id="SSF56801">
    <property type="entry name" value="Acetyl-CoA synthetase-like"/>
    <property type="match status" value="3"/>
</dbReference>
<keyword evidence="1" id="KW-0596">Phosphopantetheine</keyword>
<dbReference type="NCBIfam" id="TIGR04020">
    <property type="entry name" value="seco_metab_LLM"/>
    <property type="match status" value="1"/>
</dbReference>
<dbReference type="Gene3D" id="1.10.1200.10">
    <property type="entry name" value="ACP-like"/>
    <property type="match status" value="1"/>
</dbReference>
<dbReference type="RefSeq" id="WP_206727250.1">
    <property type="nucleotide sequence ID" value="NZ_CP071090.1"/>
</dbReference>
<dbReference type="SUPFAM" id="SSF52777">
    <property type="entry name" value="CoA-dependent acyltransferases"/>
    <property type="match status" value="2"/>
</dbReference>
<gene>
    <name evidence="6" type="ORF">JY651_12520</name>
</gene>
<feature type="domain" description="Carrier" evidence="5">
    <location>
        <begin position="616"/>
        <end position="690"/>
    </location>
</feature>
<dbReference type="InterPro" id="IPR024011">
    <property type="entry name" value="Biosynth_lucif-like_mOase_dom"/>
</dbReference>
<dbReference type="Gene3D" id="3.30.300.30">
    <property type="match status" value="2"/>
</dbReference>
<dbReference type="InterPro" id="IPR040097">
    <property type="entry name" value="FAAL/FAAC"/>
</dbReference>
<dbReference type="CDD" id="cd05931">
    <property type="entry name" value="FAAL"/>
    <property type="match status" value="1"/>
</dbReference>
<dbReference type="PANTHER" id="PTHR45527">
    <property type="entry name" value="NONRIBOSOMAL PEPTIDE SYNTHETASE"/>
    <property type="match status" value="1"/>
</dbReference>
<dbReference type="Proteomes" id="UP000662747">
    <property type="component" value="Chromosome"/>
</dbReference>
<dbReference type="InterPro" id="IPR011251">
    <property type="entry name" value="Luciferase-like_dom"/>
</dbReference>
<evidence type="ECO:0000256" key="3">
    <source>
        <dbReference type="ARBA" id="ARBA00022832"/>
    </source>
</evidence>
<dbReference type="Gene3D" id="3.30.559.10">
    <property type="entry name" value="Chloramphenicol acetyltransferase-like domain"/>
    <property type="match status" value="1"/>
</dbReference>
<feature type="domain" description="Carrier" evidence="5">
    <location>
        <begin position="2051"/>
        <end position="2126"/>
    </location>
</feature>
<dbReference type="InterPro" id="IPR036736">
    <property type="entry name" value="ACP-like_sf"/>
</dbReference>
<keyword evidence="7" id="KW-1185">Reference proteome</keyword>
<dbReference type="InterPro" id="IPR009081">
    <property type="entry name" value="PP-bd_ACP"/>
</dbReference>
<dbReference type="InterPro" id="IPR020806">
    <property type="entry name" value="PKS_PP-bd"/>
</dbReference>
<dbReference type="Gene3D" id="3.40.50.12780">
    <property type="entry name" value="N-terminal domain of ligase-like"/>
    <property type="match status" value="3"/>
</dbReference>
<dbReference type="PRINTS" id="PR00154">
    <property type="entry name" value="AMPBINDING"/>
</dbReference>
<dbReference type="CDD" id="cd19531">
    <property type="entry name" value="LCL_NRPS-like"/>
    <property type="match status" value="1"/>
</dbReference>
<protein>
    <submittedName>
        <fullName evidence="6">LLM class flavin-dependent oxidoreductase</fullName>
    </submittedName>
</protein>
<reference evidence="6 7" key="1">
    <citation type="submission" date="2021-02" db="EMBL/GenBank/DDBJ databases">
        <title>De Novo genome assembly of isolated myxobacteria.</title>
        <authorList>
            <person name="Stevens D.C."/>
        </authorList>
    </citation>
    <scope>NUCLEOTIDE SEQUENCE [LARGE SCALE GENOMIC DNA]</scope>
    <source>
        <strain evidence="7">SCPEA02</strain>
    </source>
</reference>
<dbReference type="Pfam" id="PF00296">
    <property type="entry name" value="Bac_luciferase"/>
    <property type="match status" value="1"/>
</dbReference>
<dbReference type="Pfam" id="PF23024">
    <property type="entry name" value="AMP-dom_DIP2-like"/>
    <property type="match status" value="1"/>
</dbReference>
<dbReference type="InterPro" id="IPR045851">
    <property type="entry name" value="AMP-bd_C_sf"/>
</dbReference>
<dbReference type="Gene3D" id="3.40.50.1820">
    <property type="entry name" value="alpha/beta hydrolase"/>
    <property type="match status" value="1"/>
</dbReference>
<dbReference type="InterPro" id="IPR036661">
    <property type="entry name" value="Luciferase-like_sf"/>
</dbReference>
<evidence type="ECO:0000256" key="2">
    <source>
        <dbReference type="ARBA" id="ARBA00022553"/>
    </source>
</evidence>
<dbReference type="Pfam" id="PF00550">
    <property type="entry name" value="PP-binding"/>
    <property type="match status" value="2"/>
</dbReference>
<dbReference type="PROSITE" id="PS50075">
    <property type="entry name" value="CARRIER"/>
    <property type="match status" value="2"/>
</dbReference>
<evidence type="ECO:0000256" key="4">
    <source>
        <dbReference type="ARBA" id="ARBA00023098"/>
    </source>
</evidence>
<dbReference type="InterPro" id="IPR001242">
    <property type="entry name" value="Condensation_dom"/>
</dbReference>
<evidence type="ECO:0000259" key="5">
    <source>
        <dbReference type="PROSITE" id="PS50075"/>
    </source>
</evidence>
<evidence type="ECO:0000313" key="7">
    <source>
        <dbReference type="Proteomes" id="UP000662747"/>
    </source>
</evidence>
<dbReference type="PROSITE" id="PS00455">
    <property type="entry name" value="AMP_BINDING"/>
    <property type="match status" value="2"/>
</dbReference>
<dbReference type="InterPro" id="IPR025110">
    <property type="entry name" value="AMP-bd_C"/>
</dbReference>
<name>A0ABX7P5G8_9BACT</name>
<accession>A0ABX7P5G8</accession>
<sequence>MTSTNSGASIIGSANNLVDLLRLRTGCHGDARLYRFLETGDVDGPTEEWTFAHLDARARSLGAQLQAQGAAGERALLLYPPGLEFVAGFMGCLYAGAIAVPCYPPDPARLDRTLPRLRAIARNCGARFVLTTSGIRDMAELLTPQAPELGALHWVATDEVPLARAEDWRRPEVEASTLAFLQYTSGSTGNPKGVKVSHANILHNESLITRDFNLDASRSRGIGWLPMFHDMGLIGTVLQPLYLGFECTLMSPIAFLQRPLRWLEAVSHFRGTCSGGPNFAFELCVRKARDADLSRLDLSSWELAFNGAEPVRHETMERFARTFAPHGFRREAFYPCYGLAETTLIVTGGTQGTAYARGHYEAASLERGVAVPAAQGPAARELVSSGRSAPDQRLLVVQPDTRVERAPGEVGEVWVAGPSVAGGYWDLPEDTAHAFDGRLASGEGPFLRTGDLGFLSAQGELFITGRLKDLLIIRGRNLYPSDLELTVEQAHPAVRPGCTAAFCVERDGEEQLVVATEVDVREGFDARAVIAALRETLAREHAVHAHALMLLAARSIPKTSSGKIQRRATRDAYLAGELELVASSVGIEPVPHAAPSAPAVPVRERLQAAAETEQLTVLSTFLREALARVLRVRPESLSEETSLAGAGLDSLMAMELHGQLESELGLSLSPAFLWQHPTLAATAAHLLEAWRGAREATSRALPPLSRGPLEGELPLSSGQQRLWFLDRLVPGSALYNIHFQLHLEGTLDASALHRALEELLRRHPVLRASFPEVDGQPRQTVASAVALELPRADLRGLPPGEREAALRAHALAQGQQPFRLSEGPLMRVALVALSDTEHVLLMTQHHIITDGWTLGLLARELSVLYGEAVAGTSGALPPPTFHVVDHARWQRGVGPLLDDSRAYWARRLEHLPRLELPTDFPRPREPGFQGALHRLSLPRSLAEELRALSRREGCTLFVTLATAWASLLHRYSGQEDFGLGTIVANRERPGLRDVVGFLASTVVLRMDVSGAPAFRELIGRVRRTFHEALAHADLPFEEVVGAARASRGAENPLFQVNLLLESLPPLSMDVPGMTWRPVLPVPDGAVEGTAKFDLQLALVETPEGLEGALEYRTDLFTADTVARLARHFQALLRGVAAAPELPVTDVPLLDEEERRTLLVDWNDLTPPASPEAALCIHAQFRAQAARTPEAVAVVGDDETLSYAELDARSDALAWHLREHGVETDVRVGLSVERSSAMVVAMLGILKAGGAYVPLDPDYPRERLASMLEDSRARVLVTQSSLVGALPTAGLRTVLVDTPEVFARGTLGPPHTGTTPEDLAYVIYTSGSTGRPKGVMVPHGSVANFFSAMDRRVGHEPMGTWLAVTSISFDISVLELLWTLTRGFRVVVQGDGAVLKTPARASATRREPLDFSLFYFADDAEAAGGDHYRLLMEGAKYADANGFAAVWTPERHFHAFGGLYPSPAVASAALAAVTKHVAIRAGSVVLPLHHPVRVAEEWALVDNLSGGRVGISVASGWHANDFVFAPERYARRREHLLEGLETVRKLWAGESVRFPGGAGTPVDVTLRPRPIQQRLPVWLTAAGNPDTFISAGRLGCNVLTHLLGQTWEDLEKKLALYRQAWRDAGHPGEGHVTLMLHTFIGEDAAQVRAVVERPFRNYLKSSADLMRGLGHTLGVDMNAATEADLDRLAGHAFERYFETSGLFGTPRSVRERVEQLHALGVDEVGCLIDFGIPTQTVLDSLPRLREVKDWHARDCRRAGTGRSIAEHLSESGVTHLQGTPSLLRTLLADTRAVEALSGLRRLMVGGEALPAALAASLRQHLSADARLLNMYGPTETTIWSSTHTVEGDMEAKGGVVSIGTPLLRTQFYVLDARLQPVPVGVPGELYIGGAGVVRGYLFRPELTAERFVHDPFSPVPGARLYRTGDRARWLANGTVEFLGRVDHQLKVRGFRIEAGEIEAALTAQPSVREAVVVAREDVPGDVRLVAYVVPRPAMTIEPDALRDAVARRLPEYMVPSVVVELPVLPLTPNGKVDRKALPAPTATRATRAAYVAPEGPLEERIAEVWRKVLRVDQVGVHDNFFDLGGHSLLLVQAHAQLKPVLGQELPLLKLLEHPTISALARLARQEPAAAQASFDAAQDRAKRQLEVLKRQRQRSGRKG</sequence>
<dbReference type="Gene3D" id="3.30.559.30">
    <property type="entry name" value="Nonribosomal peptide synthetase, condensation domain"/>
    <property type="match status" value="1"/>
</dbReference>
<proteinExistence type="predicted"/>
<evidence type="ECO:0000256" key="1">
    <source>
        <dbReference type="ARBA" id="ARBA00022450"/>
    </source>
</evidence>
<dbReference type="Pfam" id="PF13193">
    <property type="entry name" value="AMP-binding_C"/>
    <property type="match status" value="1"/>
</dbReference>
<keyword evidence="4" id="KW-0443">Lipid metabolism</keyword>
<keyword evidence="2" id="KW-0597">Phosphoprotein</keyword>
<dbReference type="InterPro" id="IPR020845">
    <property type="entry name" value="AMP-binding_CS"/>
</dbReference>
<dbReference type="CDD" id="cd05930">
    <property type="entry name" value="A_NRPS"/>
    <property type="match status" value="1"/>
</dbReference>
<dbReference type="InterPro" id="IPR042099">
    <property type="entry name" value="ANL_N_sf"/>
</dbReference>
<dbReference type="Pfam" id="PF00668">
    <property type="entry name" value="Condensation"/>
    <property type="match status" value="1"/>
</dbReference>
<dbReference type="InterPro" id="IPR029058">
    <property type="entry name" value="AB_hydrolase_fold"/>
</dbReference>
<dbReference type="InterPro" id="IPR000873">
    <property type="entry name" value="AMP-dep_synth/lig_dom"/>
</dbReference>
<dbReference type="InterPro" id="IPR023213">
    <property type="entry name" value="CAT-like_dom_sf"/>
</dbReference>
<keyword evidence="3" id="KW-0276">Fatty acid metabolism</keyword>
<dbReference type="Gene3D" id="3.20.20.30">
    <property type="entry name" value="Luciferase-like domain"/>
    <property type="match status" value="1"/>
</dbReference>
<dbReference type="SUPFAM" id="SSF47336">
    <property type="entry name" value="ACP-like"/>
    <property type="match status" value="2"/>
</dbReference>
<evidence type="ECO:0000313" key="6">
    <source>
        <dbReference type="EMBL" id="QSQ25697.1"/>
    </source>
</evidence>
<dbReference type="SUPFAM" id="SSF51679">
    <property type="entry name" value="Bacterial luciferase-like"/>
    <property type="match status" value="1"/>
</dbReference>
<organism evidence="6 7">
    <name type="scientific">Pyxidicoccus parkwayensis</name>
    <dbReference type="NCBI Taxonomy" id="2813578"/>
    <lineage>
        <taxon>Bacteria</taxon>
        <taxon>Pseudomonadati</taxon>
        <taxon>Myxococcota</taxon>
        <taxon>Myxococcia</taxon>
        <taxon>Myxococcales</taxon>
        <taxon>Cystobacterineae</taxon>
        <taxon>Myxococcaceae</taxon>
        <taxon>Pyxidicoccus</taxon>
    </lineage>
</organism>